<accession>A0A0J1K6W0</accession>
<evidence type="ECO:0000313" key="2">
    <source>
        <dbReference type="Proteomes" id="UP000035909"/>
    </source>
</evidence>
<dbReference type="AlphaFoldDB" id="A0A0J1K6W0"/>
<dbReference type="OrthoDB" id="5892521at2"/>
<reference evidence="1 2" key="1">
    <citation type="submission" date="2015-05" db="EMBL/GenBank/DDBJ databases">
        <title>Photobacterium galathea sp. nov.</title>
        <authorList>
            <person name="Machado H."/>
            <person name="Gram L."/>
        </authorList>
    </citation>
    <scope>NUCLEOTIDE SEQUENCE [LARGE SCALE GENOMIC DNA]</scope>
    <source>
        <strain evidence="1 2">DSM 22954</strain>
    </source>
</reference>
<dbReference type="STRING" id="320778.ABT57_05790"/>
<dbReference type="EMBL" id="LDOU01000006">
    <property type="protein sequence ID" value="KLV10102.1"/>
    <property type="molecule type" value="Genomic_DNA"/>
</dbReference>
<keyword evidence="2" id="KW-1185">Reference proteome</keyword>
<organism evidence="1 2">
    <name type="scientific">Photobacterium ganghwense</name>
    <dbReference type="NCBI Taxonomy" id="320778"/>
    <lineage>
        <taxon>Bacteria</taxon>
        <taxon>Pseudomonadati</taxon>
        <taxon>Pseudomonadota</taxon>
        <taxon>Gammaproteobacteria</taxon>
        <taxon>Vibrionales</taxon>
        <taxon>Vibrionaceae</taxon>
        <taxon>Photobacterium</taxon>
    </lineage>
</organism>
<dbReference type="PATRIC" id="fig|320778.3.peg.1249"/>
<dbReference type="RefSeq" id="WP_047884264.1">
    <property type="nucleotide sequence ID" value="NZ_CP071326.1"/>
</dbReference>
<proteinExistence type="predicted"/>
<evidence type="ECO:0000313" key="1">
    <source>
        <dbReference type="EMBL" id="KLV10102.1"/>
    </source>
</evidence>
<comment type="caution">
    <text evidence="1">The sequence shown here is derived from an EMBL/GenBank/DDBJ whole genome shotgun (WGS) entry which is preliminary data.</text>
</comment>
<protein>
    <submittedName>
        <fullName evidence="1">Uncharacterized protein</fullName>
    </submittedName>
</protein>
<name>A0A0J1K6W0_9GAMM</name>
<sequence length="63" mass="6898">MAQAMNFDTIATSTAMDKKAYALNVKGLIAHALDILFGGKKAPKQYSVSDLPVHLQKDIGMYR</sequence>
<gene>
    <name evidence="1" type="ORF">ABT57_05790</name>
</gene>
<dbReference type="Proteomes" id="UP000035909">
    <property type="component" value="Unassembled WGS sequence"/>
</dbReference>